<feature type="transmembrane region" description="Helical" evidence="1">
    <location>
        <begin position="14"/>
        <end position="35"/>
    </location>
</feature>
<protein>
    <submittedName>
        <fullName evidence="2">Uncharacterized protein</fullName>
    </submittedName>
</protein>
<keyword evidence="1" id="KW-0812">Transmembrane</keyword>
<dbReference type="AlphaFoldDB" id="A0A1A6AC21"/>
<sequence>MVNDKKRPSDGENSLAVCCVFTLILILLISTLFWWPGYLRSNTSRGNVTAKNCPTIAKGAYKLDIPKDIQHFVLMTPSKYDTPAHHVMCGYVAGELDVFEIDQWHLVFTDMLESDRYSEKMRSRVKACVDGFKFKFDRVMEIPEEDLPDSPPSS</sequence>
<keyword evidence="1" id="KW-0472">Membrane</keyword>
<accession>A0A1A6AC21</accession>
<organism evidence="2">
    <name type="scientific">Kwoniella dejecticola CBS 10117</name>
    <dbReference type="NCBI Taxonomy" id="1296121"/>
    <lineage>
        <taxon>Eukaryota</taxon>
        <taxon>Fungi</taxon>
        <taxon>Dikarya</taxon>
        <taxon>Basidiomycota</taxon>
        <taxon>Agaricomycotina</taxon>
        <taxon>Tremellomycetes</taxon>
        <taxon>Tremellales</taxon>
        <taxon>Cryptococcaceae</taxon>
        <taxon>Kwoniella</taxon>
    </lineage>
</organism>
<proteinExistence type="predicted"/>
<evidence type="ECO:0000256" key="1">
    <source>
        <dbReference type="SAM" id="Phobius"/>
    </source>
</evidence>
<gene>
    <name evidence="2" type="ORF">I303_01796</name>
</gene>
<dbReference type="VEuPathDB" id="FungiDB:I303_01796"/>
<name>A0A1A6AC21_9TREE</name>
<reference evidence="2" key="1">
    <citation type="submission" date="2013-07" db="EMBL/GenBank/DDBJ databases">
        <title>The Genome Sequence of Cryptococcus dejecticola CBS10117.</title>
        <authorList>
            <consortium name="The Broad Institute Genome Sequencing Platform"/>
            <person name="Cuomo C."/>
            <person name="Litvintseva A."/>
            <person name="Chen Y."/>
            <person name="Heitman J."/>
            <person name="Sun S."/>
            <person name="Springer D."/>
            <person name="Dromer F."/>
            <person name="Young S.K."/>
            <person name="Zeng Q."/>
            <person name="Gargeya S."/>
            <person name="Fitzgerald M."/>
            <person name="Abouelleil A."/>
            <person name="Alvarado L."/>
            <person name="Berlin A.M."/>
            <person name="Chapman S.B."/>
            <person name="Dewar J."/>
            <person name="Goldberg J."/>
            <person name="Griggs A."/>
            <person name="Gujja S."/>
            <person name="Hansen M."/>
            <person name="Howarth C."/>
            <person name="Imamovic A."/>
            <person name="Larimer J."/>
            <person name="McCowan C."/>
            <person name="Murphy C."/>
            <person name="Pearson M."/>
            <person name="Priest M."/>
            <person name="Roberts A."/>
            <person name="Saif S."/>
            <person name="Shea T."/>
            <person name="Sykes S."/>
            <person name="Wortman J."/>
            <person name="Nusbaum C."/>
            <person name="Birren B."/>
        </authorList>
    </citation>
    <scope>NUCLEOTIDE SEQUENCE [LARGE SCALE GENOMIC DNA]</scope>
    <source>
        <strain evidence="2">CBS 10117</strain>
    </source>
</reference>
<keyword evidence="1" id="KW-1133">Transmembrane helix</keyword>
<evidence type="ECO:0000313" key="2">
    <source>
        <dbReference type="EMBL" id="OBR87588.1"/>
    </source>
</evidence>
<dbReference type="EMBL" id="KI894028">
    <property type="protein sequence ID" value="OBR87588.1"/>
    <property type="molecule type" value="Genomic_DNA"/>
</dbReference>